<evidence type="ECO:0000313" key="3">
    <source>
        <dbReference type="EMBL" id="MDN4121269.1"/>
    </source>
</evidence>
<proteinExistence type="predicted"/>
<dbReference type="EMBL" id="JAJHNU010000001">
    <property type="protein sequence ID" value="MDN4121269.1"/>
    <property type="molecule type" value="Genomic_DNA"/>
</dbReference>
<evidence type="ECO:0000259" key="2">
    <source>
        <dbReference type="Pfam" id="PF09851"/>
    </source>
</evidence>
<sequence length="127" mass="14641">MSVADELRKLDDLRKDGLLSNAEFERQKAVLLGEDRPLEDPQRQGRSGFSIAFRLMLGAVVVFVLLLLLGQCKLSEGLTEKQNARNSIKYCWEETERKALSPSEQRFTARTCEYMESEFEKKYGYQP</sequence>
<protein>
    <submittedName>
        <fullName evidence="3">SHOCT domain-containing protein</fullName>
    </submittedName>
</protein>
<accession>A0ABT8EIZ9</accession>
<reference evidence="3" key="1">
    <citation type="submission" date="2021-11" db="EMBL/GenBank/DDBJ databases">
        <title>Draft genome sequence of Alcaligenes endophyticus type strain CCUG 75668T.</title>
        <authorList>
            <person name="Salva-Serra F."/>
            <person name="Duran R.E."/>
            <person name="Seeger M."/>
            <person name="Moore E.R.B."/>
            <person name="Jaen-Luchoro D."/>
        </authorList>
    </citation>
    <scope>NUCLEOTIDE SEQUENCE</scope>
    <source>
        <strain evidence="3">CCUG 75668</strain>
    </source>
</reference>
<dbReference type="Pfam" id="PF09851">
    <property type="entry name" value="SHOCT"/>
    <property type="match status" value="1"/>
</dbReference>
<dbReference type="RefSeq" id="WP_266124890.1">
    <property type="nucleotide sequence ID" value="NZ_JAJHNU010000001.1"/>
</dbReference>
<keyword evidence="4" id="KW-1185">Reference proteome</keyword>
<organism evidence="3 4">
    <name type="scientific">Alcaligenes endophyticus</name>
    <dbReference type="NCBI Taxonomy" id="1929088"/>
    <lineage>
        <taxon>Bacteria</taxon>
        <taxon>Pseudomonadati</taxon>
        <taxon>Pseudomonadota</taxon>
        <taxon>Betaproteobacteria</taxon>
        <taxon>Burkholderiales</taxon>
        <taxon>Alcaligenaceae</taxon>
        <taxon>Alcaligenes</taxon>
    </lineage>
</organism>
<keyword evidence="1" id="KW-0812">Transmembrane</keyword>
<evidence type="ECO:0000256" key="1">
    <source>
        <dbReference type="SAM" id="Phobius"/>
    </source>
</evidence>
<keyword evidence="1" id="KW-1133">Transmembrane helix</keyword>
<comment type="caution">
    <text evidence="3">The sequence shown here is derived from an EMBL/GenBank/DDBJ whole genome shotgun (WGS) entry which is preliminary data.</text>
</comment>
<evidence type="ECO:0000313" key="4">
    <source>
        <dbReference type="Proteomes" id="UP001168613"/>
    </source>
</evidence>
<dbReference type="InterPro" id="IPR018649">
    <property type="entry name" value="SHOCT"/>
</dbReference>
<gene>
    <name evidence="3" type="ORF">LMS43_08215</name>
</gene>
<dbReference type="Proteomes" id="UP001168613">
    <property type="component" value="Unassembled WGS sequence"/>
</dbReference>
<feature type="domain" description="SHOCT" evidence="2">
    <location>
        <begin position="5"/>
        <end position="32"/>
    </location>
</feature>
<name>A0ABT8EIZ9_9BURK</name>
<feature type="transmembrane region" description="Helical" evidence="1">
    <location>
        <begin position="51"/>
        <end position="70"/>
    </location>
</feature>
<keyword evidence="1" id="KW-0472">Membrane</keyword>